<gene>
    <name evidence="1" type="ORF">C7400_11286</name>
</gene>
<dbReference type="InterPro" id="IPR029063">
    <property type="entry name" value="SAM-dependent_MTases_sf"/>
</dbReference>
<dbReference type="EMBL" id="QJJV01000012">
    <property type="protein sequence ID" value="PXX14476.1"/>
    <property type="molecule type" value="Genomic_DNA"/>
</dbReference>
<dbReference type="Proteomes" id="UP000247515">
    <property type="component" value="Unassembled WGS sequence"/>
</dbReference>
<evidence type="ECO:0008006" key="3">
    <source>
        <dbReference type="Google" id="ProtNLM"/>
    </source>
</evidence>
<keyword evidence="2" id="KW-1185">Reference proteome</keyword>
<dbReference type="SUPFAM" id="SSF53335">
    <property type="entry name" value="S-adenosyl-L-methionine-dependent methyltransferases"/>
    <property type="match status" value="1"/>
</dbReference>
<accession>A0ABX5MLE7</accession>
<dbReference type="Gene3D" id="3.40.50.150">
    <property type="entry name" value="Vaccinia Virus protein VP39"/>
    <property type="match status" value="1"/>
</dbReference>
<organism evidence="1 2">
    <name type="scientific">Paraburkholderia tropica</name>
    <dbReference type="NCBI Taxonomy" id="92647"/>
    <lineage>
        <taxon>Bacteria</taxon>
        <taxon>Pseudomonadati</taxon>
        <taxon>Pseudomonadota</taxon>
        <taxon>Betaproteobacteria</taxon>
        <taxon>Burkholderiales</taxon>
        <taxon>Burkholderiaceae</taxon>
        <taxon>Paraburkholderia</taxon>
    </lineage>
</organism>
<reference evidence="1 2" key="1">
    <citation type="submission" date="2018-05" db="EMBL/GenBank/DDBJ databases">
        <title>Genomic Encyclopedia of Type Strains, Phase IV (KMG-V): Genome sequencing to study the core and pangenomes of soil and plant-associated prokaryotes.</title>
        <authorList>
            <person name="Whitman W."/>
        </authorList>
    </citation>
    <scope>NUCLEOTIDE SEQUENCE [LARGE SCALE GENOMIC DNA]</scope>
    <source>
        <strain evidence="1 2">SIr-6563</strain>
    </source>
</reference>
<proteinExistence type="predicted"/>
<evidence type="ECO:0000313" key="2">
    <source>
        <dbReference type="Proteomes" id="UP000247515"/>
    </source>
</evidence>
<sequence length="183" mass="20527">MSALKDILDPCCGTRMFWFDPQNPAVMFGDVRDETVSVTDRSHGKEDGERVLSVSPDLTMDFRAMDFADGAFKLVVFDPPHLVRAGPRSWLAAKYGKLSSDWRDDLRRGFAECFRVLADEGVLIFKWNETQIKVAEILALTDQQPLFGHKSGKRADTHWICFMKRAAARKAEIERSGSAGGEA</sequence>
<dbReference type="RefSeq" id="WP_110328029.1">
    <property type="nucleotide sequence ID" value="NZ_QJJV01000012.1"/>
</dbReference>
<protein>
    <recommendedName>
        <fullName evidence="3">Methyltransferase</fullName>
    </recommendedName>
</protein>
<name>A0ABX5MLE7_9BURK</name>
<evidence type="ECO:0000313" key="1">
    <source>
        <dbReference type="EMBL" id="PXX14476.1"/>
    </source>
</evidence>
<comment type="caution">
    <text evidence="1">The sequence shown here is derived from an EMBL/GenBank/DDBJ whole genome shotgun (WGS) entry which is preliminary data.</text>
</comment>